<dbReference type="SUPFAM" id="SSF143447">
    <property type="entry name" value="AMMECR1-like"/>
    <property type="match status" value="1"/>
</dbReference>
<dbReference type="Gene3D" id="3.30.700.20">
    <property type="entry name" value="Hypothetical protein ph0010, domain 1"/>
    <property type="match status" value="1"/>
</dbReference>
<comment type="caution">
    <text evidence="3">The sequence shown here is derived from an EMBL/GenBank/DDBJ whole genome shotgun (WGS) entry which is preliminary data.</text>
</comment>
<dbReference type="Pfam" id="PF01875">
    <property type="entry name" value="Memo"/>
    <property type="match status" value="1"/>
</dbReference>
<evidence type="ECO:0000313" key="3">
    <source>
        <dbReference type="EMBL" id="MBE6266566.1"/>
    </source>
</evidence>
<organism evidence="3 4">
    <name type="scientific">Xylanibacter ruminicola</name>
    <name type="common">Prevotella ruminicola</name>
    <dbReference type="NCBI Taxonomy" id="839"/>
    <lineage>
        <taxon>Bacteria</taxon>
        <taxon>Pseudomonadati</taxon>
        <taxon>Bacteroidota</taxon>
        <taxon>Bacteroidia</taxon>
        <taxon>Bacteroidales</taxon>
        <taxon>Prevotellaceae</taxon>
        <taxon>Xylanibacter</taxon>
    </lineage>
</organism>
<accession>A0A928BTI4</accession>
<dbReference type="AlphaFoldDB" id="A0A928BTI4"/>
<dbReference type="CDD" id="cd07361">
    <property type="entry name" value="MEMO_like"/>
    <property type="match status" value="1"/>
</dbReference>
<dbReference type="PANTHER" id="PTHR11060">
    <property type="entry name" value="PROTEIN MEMO1"/>
    <property type="match status" value="1"/>
</dbReference>
<evidence type="ECO:0000256" key="1">
    <source>
        <dbReference type="ARBA" id="ARBA00006315"/>
    </source>
</evidence>
<dbReference type="EMBL" id="SUYD01000010">
    <property type="protein sequence ID" value="MBE6266566.1"/>
    <property type="molecule type" value="Genomic_DNA"/>
</dbReference>
<dbReference type="Pfam" id="PF01871">
    <property type="entry name" value="AMMECR1"/>
    <property type="match status" value="1"/>
</dbReference>
<evidence type="ECO:0000313" key="4">
    <source>
        <dbReference type="Proteomes" id="UP000763088"/>
    </source>
</evidence>
<dbReference type="InterPro" id="IPR023473">
    <property type="entry name" value="AMMECR1"/>
</dbReference>
<name>A0A928BTI4_XYLRU</name>
<dbReference type="Proteomes" id="UP000763088">
    <property type="component" value="Unassembled WGS sequence"/>
</dbReference>
<dbReference type="InterPro" id="IPR027485">
    <property type="entry name" value="AMMECR1_N"/>
</dbReference>
<dbReference type="NCBIfam" id="TIGR04335">
    <property type="entry name" value="AmmeMemoSam_A"/>
    <property type="match status" value="1"/>
</dbReference>
<dbReference type="NCBIfam" id="TIGR00296">
    <property type="entry name" value="TIGR00296 family protein"/>
    <property type="match status" value="1"/>
</dbReference>
<evidence type="ECO:0000259" key="2">
    <source>
        <dbReference type="PROSITE" id="PS51112"/>
    </source>
</evidence>
<feature type="domain" description="AMMECR1" evidence="2">
    <location>
        <begin position="295"/>
        <end position="468"/>
    </location>
</feature>
<comment type="similarity">
    <text evidence="1">Belongs to the MEMO1 family.</text>
</comment>
<dbReference type="PANTHER" id="PTHR11060:SF0">
    <property type="entry name" value="PROTEIN MEMO1"/>
    <property type="match status" value="1"/>
</dbReference>
<proteinExistence type="inferred from homology"/>
<dbReference type="PROSITE" id="PS51112">
    <property type="entry name" value="AMMECR1"/>
    <property type="match status" value="1"/>
</dbReference>
<dbReference type="InterPro" id="IPR002737">
    <property type="entry name" value="MEMO1_fam"/>
</dbReference>
<dbReference type="InterPro" id="IPR002733">
    <property type="entry name" value="AMMECR1_domain"/>
</dbReference>
<dbReference type="InterPro" id="IPR036071">
    <property type="entry name" value="AMMECR1_dom_sf"/>
</dbReference>
<gene>
    <name evidence="3" type="primary">amrB</name>
    <name evidence="3" type="ORF">E7102_08860</name>
</gene>
<dbReference type="Gene3D" id="3.40.830.10">
    <property type="entry name" value="LigB-like"/>
    <property type="match status" value="1"/>
</dbReference>
<dbReference type="NCBIfam" id="TIGR04336">
    <property type="entry name" value="AmmeMemoSam_B"/>
    <property type="match status" value="1"/>
</dbReference>
<dbReference type="Gene3D" id="3.30.1490.150">
    <property type="entry name" value="Hypothetical protein ph0010, domain 2"/>
    <property type="match status" value="1"/>
</dbReference>
<sequence length="468" mass="52812">MITGTIRPATQANRFYMGDAKELEYEVDSLLMRHNSSQVYDNLAALIVPHAGYYFSGNVAASAYMTINTKKRYKRIFLLGPSHHEWLNGASVNTEADYYATPLGNVKVDHETAINLTKADSVFTYRHSAHSQEHCLEVQLPFLQCRLGDVPPIVPIIISTNDYYKLKRVADVLKPYFTDENLFVISSDFSHYPSYEDACEVDAKTGKAIETGNVDEFIAAIEANANSGKRNLATSACGEFAIVTLMLMMDGQYDVKHLMYQNSGDIDNYDHNRVVGYHSFAILRRNNTGFTLSDNEKKTLKGIAFQSIKDTLDGKPIAQPIFNPQFSIFNLKCGAFVSLHKFGRLRGCIGHFGEDYPLHEIVARMARAAAFEDPRFMPVTSDELADIDIEISVLTPMRRIQSIDEFQLHRHGIYIKKGFRSGTFLPQVADEVNWTKEEFLGHCAQDKAGIGWDGWRDAELYVYEAIVF</sequence>
<reference evidence="3" key="1">
    <citation type="submission" date="2019-04" db="EMBL/GenBank/DDBJ databases">
        <title>Evolution of Biomass-Degrading Anaerobic Consortia Revealed by Metagenomics.</title>
        <authorList>
            <person name="Peng X."/>
        </authorList>
    </citation>
    <scope>NUCLEOTIDE SEQUENCE</scope>
    <source>
        <strain evidence="3">SIG141</strain>
    </source>
</reference>
<dbReference type="InterPro" id="IPR027623">
    <property type="entry name" value="AmmeMemoSam_A"/>
</dbReference>
<protein>
    <submittedName>
        <fullName evidence="3">AmmeMemoRadiSam system protein B</fullName>
    </submittedName>
</protein>